<reference evidence="2" key="1">
    <citation type="submission" date="2023-04" db="EMBL/GenBank/DDBJ databases">
        <title>Phytophthora fragariaefolia NBRC 109709.</title>
        <authorList>
            <person name="Ichikawa N."/>
            <person name="Sato H."/>
            <person name="Tonouchi N."/>
        </authorList>
    </citation>
    <scope>NUCLEOTIDE SEQUENCE</scope>
    <source>
        <strain evidence="2">NBRC 109709</strain>
    </source>
</reference>
<dbReference type="InterPro" id="IPR015289">
    <property type="entry name" value="A-L-arabinofuranosidase_B_cat"/>
</dbReference>
<evidence type="ECO:0000313" key="2">
    <source>
        <dbReference type="EMBL" id="GMF21591.1"/>
    </source>
</evidence>
<dbReference type="OrthoDB" id="157622at2759"/>
<dbReference type="SUPFAM" id="SSF49899">
    <property type="entry name" value="Concanavalin A-like lectins/glucanases"/>
    <property type="match status" value="1"/>
</dbReference>
<dbReference type="GO" id="GO:0019566">
    <property type="term" value="P:arabinose metabolic process"/>
    <property type="evidence" value="ECO:0007669"/>
    <property type="project" value="InterPro"/>
</dbReference>
<dbReference type="PANTHER" id="PTHR39447:SF2">
    <property type="entry name" value="ALPHA-L-ARABINOFURANOSIDASE B"/>
    <property type="match status" value="1"/>
</dbReference>
<keyword evidence="3" id="KW-1185">Reference proteome</keyword>
<name>A0A9W6TYE8_9STRA</name>
<dbReference type="Proteomes" id="UP001165121">
    <property type="component" value="Unassembled WGS sequence"/>
</dbReference>
<dbReference type="Pfam" id="PF09206">
    <property type="entry name" value="ArabFuran-catal"/>
    <property type="match status" value="1"/>
</dbReference>
<dbReference type="GO" id="GO:0045490">
    <property type="term" value="P:pectin catabolic process"/>
    <property type="evidence" value="ECO:0007669"/>
    <property type="project" value="TreeGrafter"/>
</dbReference>
<gene>
    <name evidence="2" type="ORF">Pfra01_000291800</name>
</gene>
<accession>A0A9W6TYE8</accession>
<feature type="domain" description="Alpha-L-arabinofuranosidase B catalytic" evidence="1">
    <location>
        <begin position="27"/>
        <end position="117"/>
    </location>
</feature>
<proteinExistence type="predicted"/>
<organism evidence="2 3">
    <name type="scientific">Phytophthora fragariaefolia</name>
    <dbReference type="NCBI Taxonomy" id="1490495"/>
    <lineage>
        <taxon>Eukaryota</taxon>
        <taxon>Sar</taxon>
        <taxon>Stramenopiles</taxon>
        <taxon>Oomycota</taxon>
        <taxon>Peronosporomycetes</taxon>
        <taxon>Peronosporales</taxon>
        <taxon>Peronosporaceae</taxon>
        <taxon>Phytophthora</taxon>
    </lineage>
</organism>
<evidence type="ECO:0000259" key="1">
    <source>
        <dbReference type="Pfam" id="PF09206"/>
    </source>
</evidence>
<dbReference type="AlphaFoldDB" id="A0A9W6TYE8"/>
<dbReference type="InterPro" id="IPR038964">
    <property type="entry name" value="ABFB"/>
</dbReference>
<dbReference type="GO" id="GO:0031221">
    <property type="term" value="P:arabinan metabolic process"/>
    <property type="evidence" value="ECO:0007669"/>
    <property type="project" value="InterPro"/>
</dbReference>
<dbReference type="InterPro" id="IPR013320">
    <property type="entry name" value="ConA-like_dom_sf"/>
</dbReference>
<protein>
    <submittedName>
        <fullName evidence="2">Unnamed protein product</fullName>
    </submittedName>
</protein>
<evidence type="ECO:0000313" key="3">
    <source>
        <dbReference type="Proteomes" id="UP001165121"/>
    </source>
</evidence>
<dbReference type="GO" id="GO:0046556">
    <property type="term" value="F:alpha-L-arabinofuranosidase activity"/>
    <property type="evidence" value="ECO:0007669"/>
    <property type="project" value="InterPro"/>
</dbReference>
<dbReference type="EMBL" id="BSXT01000230">
    <property type="protein sequence ID" value="GMF21591.1"/>
    <property type="molecule type" value="Genomic_DNA"/>
</dbReference>
<dbReference type="Gene3D" id="2.60.120.200">
    <property type="match status" value="1"/>
</dbReference>
<sequence>MAAVLTTAMLRLTTRMTVLPRWRRYISYVTATLKGRSGGTFALKQGNAQSGKLQTTYDGARPGGYAVMQKQGAIILGIGGDNSNGAIGSFYEGIMVSGNPSDDVDDKVQANIVAAGYGNSASA</sequence>
<comment type="caution">
    <text evidence="2">The sequence shown here is derived from an EMBL/GenBank/DDBJ whole genome shotgun (WGS) entry which is preliminary data.</text>
</comment>
<dbReference type="PANTHER" id="PTHR39447">
    <property type="entry name" value="ALPHA-L-ARABINOFURANOSIDASE B"/>
    <property type="match status" value="1"/>
</dbReference>